<organism evidence="4">
    <name type="scientific">Candidatus Berkiella aquae</name>
    <dbReference type="NCBI Taxonomy" id="295108"/>
    <lineage>
        <taxon>Bacteria</taxon>
        <taxon>Pseudomonadati</taxon>
        <taxon>Pseudomonadota</taxon>
        <taxon>Gammaproteobacteria</taxon>
        <taxon>Candidatus Berkiellales</taxon>
        <taxon>Candidatus Berkiellaceae</taxon>
        <taxon>Candidatus Berkiella</taxon>
    </lineage>
</organism>
<dbReference type="PANTHER" id="PTHR24198">
    <property type="entry name" value="ANKYRIN REPEAT AND PROTEIN KINASE DOMAIN-CONTAINING PROTEIN"/>
    <property type="match status" value="1"/>
</dbReference>
<evidence type="ECO:0000313" key="6">
    <source>
        <dbReference type="Proteomes" id="UP000051497"/>
    </source>
</evidence>
<evidence type="ECO:0000313" key="4">
    <source>
        <dbReference type="EMBL" id="KRG20886.1"/>
    </source>
</evidence>
<reference evidence="5" key="3">
    <citation type="submission" date="2021-06" db="EMBL/GenBank/DDBJ databases">
        <title>Genomic Description and Analysis of Intracellular Bacteria, Candidatus Berkiella cookevillensis and Candidatus Berkiella aquae.</title>
        <authorList>
            <person name="Kidane D.T."/>
            <person name="Mehari Y.T."/>
            <person name="Rice F.C."/>
            <person name="Arivett B.A."/>
            <person name="Farone A.L."/>
            <person name="Berk S.G."/>
            <person name="Farone M.B."/>
        </authorList>
    </citation>
    <scope>NUCLEOTIDE SEQUENCE</scope>
    <source>
        <strain evidence="5">HT99</strain>
    </source>
</reference>
<dbReference type="SMART" id="SM00248">
    <property type="entry name" value="ANK"/>
    <property type="match status" value="3"/>
</dbReference>
<dbReference type="PATRIC" id="fig|1590043.3.peg.2149"/>
<gene>
    <name evidence="5" type="ORF">HT99x_007940</name>
    <name evidence="4" type="ORF">HT99x_02103</name>
</gene>
<keyword evidence="2 3" id="KW-0040">ANK repeat</keyword>
<evidence type="ECO:0000256" key="1">
    <source>
        <dbReference type="ARBA" id="ARBA00022737"/>
    </source>
</evidence>
<dbReference type="PANTHER" id="PTHR24198:SF165">
    <property type="entry name" value="ANKYRIN REPEAT-CONTAINING PROTEIN-RELATED"/>
    <property type="match status" value="1"/>
</dbReference>
<dbReference type="NCBIfam" id="NF043023">
    <property type="entry name" value="T4SS_AnkH"/>
    <property type="match status" value="1"/>
</dbReference>
<reference evidence="5" key="2">
    <citation type="journal article" date="2016" name="Genome Announc.">
        <title>Draft Genome Sequences of Two Novel Amoeba-Resistant Intranuclear Bacteria, 'Candidatus Berkiella cookevillensis' and 'Candidatus Berkiella aquae'.</title>
        <authorList>
            <person name="Mehari Y.T."/>
            <person name="Arivett B.A."/>
            <person name="Farone A.L."/>
            <person name="Gunderson J.H."/>
            <person name="Farone M.B."/>
        </authorList>
    </citation>
    <scope>NUCLEOTIDE SEQUENCE</scope>
    <source>
        <strain evidence="5">HT99</strain>
    </source>
</reference>
<feature type="repeat" description="ANK" evidence="3">
    <location>
        <begin position="31"/>
        <end position="63"/>
    </location>
</feature>
<dbReference type="PROSITE" id="PS50088">
    <property type="entry name" value="ANK_REPEAT"/>
    <property type="match status" value="2"/>
</dbReference>
<dbReference type="STRING" id="295108.HT99x_02103"/>
<dbReference type="Proteomes" id="UP000051497">
    <property type="component" value="Unassembled WGS sequence"/>
</dbReference>
<dbReference type="InterPro" id="IPR049969">
    <property type="entry name" value="T4SS_AnkH"/>
</dbReference>
<evidence type="ECO:0000256" key="2">
    <source>
        <dbReference type="ARBA" id="ARBA00023043"/>
    </source>
</evidence>
<dbReference type="PROSITE" id="PS50297">
    <property type="entry name" value="ANK_REP_REGION"/>
    <property type="match status" value="1"/>
</dbReference>
<reference evidence="4" key="1">
    <citation type="submission" date="2015-09" db="EMBL/GenBank/DDBJ databases">
        <title>Draft Genome Sequences of Two Novel Amoeba-resistant Intranuclear Bacteria, Candidatus Berkiella cookevillensis and Candidatus Berkiella aquae.</title>
        <authorList>
            <person name="Mehari Y.T."/>
            <person name="Arivett B.A."/>
            <person name="Farone A.L."/>
            <person name="Gunderson J.H."/>
            <person name="Farone M.B."/>
        </authorList>
    </citation>
    <scope>NUCLEOTIDE SEQUENCE [LARGE SCALE GENOMIC DNA]</scope>
    <source>
        <strain evidence="4">HT99</strain>
    </source>
</reference>
<feature type="repeat" description="ANK" evidence="3">
    <location>
        <begin position="64"/>
        <end position="96"/>
    </location>
</feature>
<evidence type="ECO:0000313" key="5">
    <source>
        <dbReference type="EMBL" id="MCS5711363.1"/>
    </source>
</evidence>
<dbReference type="Pfam" id="PF12796">
    <property type="entry name" value="Ank_2"/>
    <property type="match status" value="1"/>
</dbReference>
<accession>A0A0Q9YJQ3</accession>
<keyword evidence="6" id="KW-1185">Reference proteome</keyword>
<name>A0A0Q9YJQ3_9GAMM</name>
<protein>
    <submittedName>
        <fullName evidence="5">Ankyrin repeat domain-containing protein</fullName>
    </submittedName>
    <submittedName>
        <fullName evidence="4">Ankyrin repeats (3 copies)</fullName>
    </submittedName>
</protein>
<dbReference type="EMBL" id="LKAJ02000001">
    <property type="protein sequence ID" value="MCS5711363.1"/>
    <property type="molecule type" value="Genomic_DNA"/>
</dbReference>
<dbReference type="AlphaFoldDB" id="A0A0Q9YJQ3"/>
<dbReference type="EMBL" id="LKAJ01000008">
    <property type="protein sequence ID" value="KRG20886.1"/>
    <property type="molecule type" value="Genomic_DNA"/>
</dbReference>
<dbReference type="InterPro" id="IPR002110">
    <property type="entry name" value="Ankyrin_rpt"/>
</dbReference>
<dbReference type="InterPro" id="IPR036770">
    <property type="entry name" value="Ankyrin_rpt-contain_sf"/>
</dbReference>
<evidence type="ECO:0000256" key="3">
    <source>
        <dbReference type="PROSITE-ProRule" id="PRU00023"/>
    </source>
</evidence>
<dbReference type="SUPFAM" id="SSF48403">
    <property type="entry name" value="Ankyrin repeat"/>
    <property type="match status" value="1"/>
</dbReference>
<keyword evidence="1" id="KW-0677">Repeat</keyword>
<comment type="caution">
    <text evidence="4">The sequence shown here is derived from an EMBL/GenBank/DDBJ whole genome shotgun (WGS) entry which is preliminary data.</text>
</comment>
<dbReference type="RefSeq" id="WP_075066727.1">
    <property type="nucleotide sequence ID" value="NZ_LKAJ02000001.1"/>
</dbReference>
<dbReference type="Gene3D" id="1.25.40.20">
    <property type="entry name" value="Ankyrin repeat-containing domain"/>
    <property type="match status" value="1"/>
</dbReference>
<dbReference type="OrthoDB" id="7628061at2"/>
<sequence length="467" mass="53164">MSLSKTILEGTFAEVEKLVNAGAPINISDEYGYSPIVHAIVTHRVDVVRLLLKNNAMVDIVDVTGSTPLHWAVDVNDVEITKLLLYYGANPNAYTENGQPVLFYPLLRKNTVLIKLLTAKGASLDFAKDFINAKLIGHRFELQGSTDVINAAGLYLSIDLEGFYLELTLSVIRESVERFINSYVARRMDIHEPELKLIIEAFKNAYKLREFKHFTSDVEARKSEIYPLLDVDLLLLPVSYKGHAITFIKHGNMLAKCDRGVFKMTDPIVIHTVGNERPLQDHDFLIDLLYKRQTEKSMKSDIYKILDLEPYAKLPIKHQITGNCSWANAESSIPTMLYMLLHDKITDQSKVPALVGEIMTFYRAWLEWDKDRAIEDWMENFETMTFARQKTKAALLGAVLFQALKINSPTDVQRAQKILKILARKEFNYIVRAYANVFIRGGRSNAEGINFQNMIELCGYKLSQFNG</sequence>
<proteinExistence type="predicted"/>